<dbReference type="EMBL" id="JBHRSV010000028">
    <property type="protein sequence ID" value="MFC2927077.1"/>
    <property type="molecule type" value="Genomic_DNA"/>
</dbReference>
<accession>A0ABV7A089</accession>
<dbReference type="Proteomes" id="UP001595379">
    <property type="component" value="Unassembled WGS sequence"/>
</dbReference>
<comment type="caution">
    <text evidence="2">The sequence shown here is derived from an EMBL/GenBank/DDBJ whole genome shotgun (WGS) entry which is preliminary data.</text>
</comment>
<dbReference type="InterPro" id="IPR012312">
    <property type="entry name" value="Hemerythrin-like"/>
</dbReference>
<protein>
    <submittedName>
        <fullName evidence="2">Hemerythrin domain-containing protein</fullName>
    </submittedName>
</protein>
<reference evidence="3" key="1">
    <citation type="journal article" date="2019" name="Int. J. Syst. Evol. Microbiol.">
        <title>The Global Catalogue of Microorganisms (GCM) 10K type strain sequencing project: providing services to taxonomists for standard genome sequencing and annotation.</title>
        <authorList>
            <consortium name="The Broad Institute Genomics Platform"/>
            <consortium name="The Broad Institute Genome Sequencing Center for Infectious Disease"/>
            <person name="Wu L."/>
            <person name="Ma J."/>
        </authorList>
    </citation>
    <scope>NUCLEOTIDE SEQUENCE [LARGE SCALE GENOMIC DNA]</scope>
    <source>
        <strain evidence="3">KCTC 52487</strain>
    </source>
</reference>
<organism evidence="2 3">
    <name type="scientific">Hyphobacterium vulgare</name>
    <dbReference type="NCBI Taxonomy" id="1736751"/>
    <lineage>
        <taxon>Bacteria</taxon>
        <taxon>Pseudomonadati</taxon>
        <taxon>Pseudomonadota</taxon>
        <taxon>Alphaproteobacteria</taxon>
        <taxon>Maricaulales</taxon>
        <taxon>Maricaulaceae</taxon>
        <taxon>Hyphobacterium</taxon>
    </lineage>
</organism>
<gene>
    <name evidence="2" type="ORF">ACFOOR_13255</name>
</gene>
<keyword evidence="3" id="KW-1185">Reference proteome</keyword>
<dbReference type="Pfam" id="PF01814">
    <property type="entry name" value="Hemerythrin"/>
    <property type="match status" value="1"/>
</dbReference>
<dbReference type="Gene3D" id="1.20.120.520">
    <property type="entry name" value="nmb1532 protein domain like"/>
    <property type="match status" value="1"/>
</dbReference>
<dbReference type="RefSeq" id="WP_343163067.1">
    <property type="nucleotide sequence ID" value="NZ_JBHRSV010000028.1"/>
</dbReference>
<evidence type="ECO:0000313" key="3">
    <source>
        <dbReference type="Proteomes" id="UP001595379"/>
    </source>
</evidence>
<proteinExistence type="predicted"/>
<evidence type="ECO:0000259" key="1">
    <source>
        <dbReference type="Pfam" id="PF01814"/>
    </source>
</evidence>
<sequence length="153" mass="18030">MTDIFTRIKQDHDTARDLMQQIKDTTGRAAKTRAELFEAFKLDLWAHHKIEEATFYTKLETKGERDESLEAKNEHHMVNSMLEELDTMAKDTQEWGQKFHAMCELIEHHMDEEEEEFFALGRKEFSKEEAEKLGERFDARKKVVVPALERVDG</sequence>
<feature type="domain" description="Hemerythrin-like" evidence="1">
    <location>
        <begin position="4"/>
        <end position="119"/>
    </location>
</feature>
<dbReference type="PANTHER" id="PTHR35585">
    <property type="entry name" value="HHE DOMAIN PROTEIN (AFU_ORTHOLOGUE AFUA_4G00730)"/>
    <property type="match status" value="1"/>
</dbReference>
<evidence type="ECO:0000313" key="2">
    <source>
        <dbReference type="EMBL" id="MFC2927077.1"/>
    </source>
</evidence>
<name>A0ABV7A089_9PROT</name>
<dbReference type="PANTHER" id="PTHR35585:SF1">
    <property type="entry name" value="HHE DOMAIN PROTEIN (AFU_ORTHOLOGUE AFUA_4G00730)"/>
    <property type="match status" value="1"/>
</dbReference>